<comment type="caution">
    <text evidence="11">The sequence shown here is derived from an EMBL/GenBank/DDBJ whole genome shotgun (WGS) entry which is preliminary data.</text>
</comment>
<evidence type="ECO:0000256" key="2">
    <source>
        <dbReference type="ARBA" id="ARBA00007495"/>
    </source>
</evidence>
<keyword evidence="7 9" id="KW-0326">Glycosidase</keyword>
<evidence type="ECO:0000256" key="6">
    <source>
        <dbReference type="ARBA" id="ARBA00023277"/>
    </source>
</evidence>
<evidence type="ECO:0000259" key="10">
    <source>
        <dbReference type="PROSITE" id="PS51760"/>
    </source>
</evidence>
<dbReference type="EMBL" id="PYAX01000008">
    <property type="protein sequence ID" value="PSL53878.1"/>
    <property type="molecule type" value="Genomic_DNA"/>
</dbReference>
<keyword evidence="12" id="KW-1185">Reference proteome</keyword>
<name>A0A2P8I5Z4_SACCR</name>
<dbReference type="Gene3D" id="3.20.20.80">
    <property type="entry name" value="Glycosidases"/>
    <property type="match status" value="1"/>
</dbReference>
<evidence type="ECO:0000256" key="3">
    <source>
        <dbReference type="ARBA" id="ARBA00022651"/>
    </source>
</evidence>
<evidence type="ECO:0000256" key="5">
    <source>
        <dbReference type="ARBA" id="ARBA00022801"/>
    </source>
</evidence>
<dbReference type="GO" id="GO:0045493">
    <property type="term" value="P:xylan catabolic process"/>
    <property type="evidence" value="ECO:0007669"/>
    <property type="project" value="UniProtKB-KW"/>
</dbReference>
<accession>A0A2P8I5Z4</accession>
<evidence type="ECO:0000256" key="8">
    <source>
        <dbReference type="ARBA" id="ARBA00023326"/>
    </source>
</evidence>
<dbReference type="RefSeq" id="WP_106617839.1">
    <property type="nucleotide sequence ID" value="NZ_PYAX01000008.1"/>
</dbReference>
<comment type="catalytic activity">
    <reaction evidence="1 9">
        <text>Endohydrolysis of (1-&gt;4)-beta-D-xylosidic linkages in xylans.</text>
        <dbReference type="EC" id="3.2.1.8"/>
    </reaction>
</comment>
<keyword evidence="5 9" id="KW-0378">Hydrolase</keyword>
<dbReference type="GO" id="GO:0031176">
    <property type="term" value="F:endo-1,4-beta-xylanase activity"/>
    <property type="evidence" value="ECO:0007669"/>
    <property type="project" value="UniProtKB-EC"/>
</dbReference>
<dbReference type="AlphaFoldDB" id="A0A2P8I5Z4"/>
<dbReference type="PANTHER" id="PTHR31490">
    <property type="entry name" value="GLYCOSYL HYDROLASE"/>
    <property type="match status" value="1"/>
</dbReference>
<evidence type="ECO:0000313" key="12">
    <source>
        <dbReference type="Proteomes" id="UP000241118"/>
    </source>
</evidence>
<organism evidence="11 12">
    <name type="scientific">Saccharothrix carnea</name>
    <dbReference type="NCBI Taxonomy" id="1280637"/>
    <lineage>
        <taxon>Bacteria</taxon>
        <taxon>Bacillati</taxon>
        <taxon>Actinomycetota</taxon>
        <taxon>Actinomycetes</taxon>
        <taxon>Pseudonocardiales</taxon>
        <taxon>Pseudonocardiaceae</taxon>
        <taxon>Saccharothrix</taxon>
    </lineage>
</organism>
<comment type="similarity">
    <text evidence="2 9">Belongs to the glycosyl hydrolase 10 (cellulase F) family.</text>
</comment>
<keyword evidence="8 9" id="KW-0624">Polysaccharide degradation</keyword>
<keyword evidence="3 11" id="KW-0858">Xylan degradation</keyword>
<proteinExistence type="inferred from homology"/>
<dbReference type="InterPro" id="IPR017853">
    <property type="entry name" value="GH"/>
</dbReference>
<reference evidence="11 12" key="1">
    <citation type="submission" date="2018-03" db="EMBL/GenBank/DDBJ databases">
        <title>Genomic Encyclopedia of Type Strains, Phase III (KMG-III): the genomes of soil and plant-associated and newly described type strains.</title>
        <authorList>
            <person name="Whitman W."/>
        </authorList>
    </citation>
    <scope>NUCLEOTIDE SEQUENCE [LARGE SCALE GENOMIC DNA]</scope>
    <source>
        <strain evidence="11 12">CGMCC 4.7097</strain>
    </source>
</reference>
<dbReference type="SMART" id="SM00633">
    <property type="entry name" value="Glyco_10"/>
    <property type="match status" value="1"/>
</dbReference>
<keyword evidence="6 9" id="KW-0119">Carbohydrate metabolism</keyword>
<evidence type="ECO:0000256" key="4">
    <source>
        <dbReference type="ARBA" id="ARBA00022729"/>
    </source>
</evidence>
<dbReference type="PRINTS" id="PR00134">
    <property type="entry name" value="GLHYDRLASE10"/>
</dbReference>
<dbReference type="EC" id="3.2.1.8" evidence="9"/>
<dbReference type="InterPro" id="IPR001000">
    <property type="entry name" value="GH10_dom"/>
</dbReference>
<dbReference type="SUPFAM" id="SSF51445">
    <property type="entry name" value="(Trans)glycosidases"/>
    <property type="match status" value="1"/>
</dbReference>
<dbReference type="PANTHER" id="PTHR31490:SF88">
    <property type="entry name" value="BETA-XYLANASE"/>
    <property type="match status" value="1"/>
</dbReference>
<sequence>MRDVAPVPAAGSAAVAPAAAAEPTLRELAARHGLAFGTAVDLPTLAGDAEYRAWVAAQFDTVTAENAMKWDALEPTRGRYEWGPADALVAFAQANGQRVRGHTLVWHNQNPAWLTDVPPDELGAVLKTHVQTTVRRFKGRIWQWDVVNEVFEDDGSPRDTVWLRALGPGYLADAFRWAHEADPDALLFYNDYEVEEVNAKSDGVYDLVRDLLRQGVPIHGVGLQGHLTADHAPLTMRENLGRFDALGLRTAVTEADVRMALPADPVKLQAQANVYRTALRACLVTPGCLSFTVWGYTDRYSWVPGWFEGDGAATILDENFAPKPAHRALREDLSFGGVRRRG</sequence>
<dbReference type="Pfam" id="PF00331">
    <property type="entry name" value="Glyco_hydro_10"/>
    <property type="match status" value="1"/>
</dbReference>
<gene>
    <name evidence="11" type="ORF">B0I31_108325</name>
</gene>
<evidence type="ECO:0000256" key="1">
    <source>
        <dbReference type="ARBA" id="ARBA00000681"/>
    </source>
</evidence>
<keyword evidence="4" id="KW-0732">Signal</keyword>
<feature type="domain" description="GH10" evidence="10">
    <location>
        <begin position="19"/>
        <end position="332"/>
    </location>
</feature>
<protein>
    <recommendedName>
        <fullName evidence="9">Beta-xylanase</fullName>
        <ecNumber evidence="9">3.2.1.8</ecNumber>
    </recommendedName>
</protein>
<dbReference type="OrthoDB" id="9815836at2"/>
<dbReference type="PROSITE" id="PS51760">
    <property type="entry name" value="GH10_2"/>
    <property type="match status" value="1"/>
</dbReference>
<evidence type="ECO:0000256" key="7">
    <source>
        <dbReference type="ARBA" id="ARBA00023295"/>
    </source>
</evidence>
<evidence type="ECO:0000256" key="9">
    <source>
        <dbReference type="RuleBase" id="RU361174"/>
    </source>
</evidence>
<dbReference type="InterPro" id="IPR044846">
    <property type="entry name" value="GH10"/>
</dbReference>
<evidence type="ECO:0000313" key="11">
    <source>
        <dbReference type="EMBL" id="PSL53878.1"/>
    </source>
</evidence>
<dbReference type="Proteomes" id="UP000241118">
    <property type="component" value="Unassembled WGS sequence"/>
</dbReference>